<evidence type="ECO:0000313" key="4">
    <source>
        <dbReference type="Proteomes" id="UP000514720"/>
    </source>
</evidence>
<comment type="function">
    <text evidence="2">One of several proteins that assist in the late maturation steps of the functional core of the 30S ribosomal subunit. Associates with free 30S ribosomal subunits (but not with 30S subunits that are part of 70S ribosomes or polysomes). Required for efficient processing of 16S rRNA. May interact with the 5'-terminal helix region of 16S rRNA.</text>
</comment>
<dbReference type="Pfam" id="PF02033">
    <property type="entry name" value="RBFA"/>
    <property type="match status" value="1"/>
</dbReference>
<evidence type="ECO:0000313" key="3">
    <source>
        <dbReference type="EMBL" id="QMS84363.1"/>
    </source>
</evidence>
<comment type="similarity">
    <text evidence="2">Belongs to the RbfA family.</text>
</comment>
<dbReference type="GO" id="GO:0005829">
    <property type="term" value="C:cytosol"/>
    <property type="evidence" value="ECO:0007669"/>
    <property type="project" value="TreeGrafter"/>
</dbReference>
<protein>
    <recommendedName>
        <fullName evidence="2">Ribosome-binding factor A</fullName>
    </recommendedName>
</protein>
<evidence type="ECO:0000256" key="2">
    <source>
        <dbReference type="HAMAP-Rule" id="MF_00003"/>
    </source>
</evidence>
<dbReference type="AlphaFoldDB" id="A0A7L7KNU7"/>
<dbReference type="SUPFAM" id="SSF89919">
    <property type="entry name" value="Ribosome-binding factor A, RbfA"/>
    <property type="match status" value="1"/>
</dbReference>
<name>A0A7L7KNU7_9MOLU</name>
<accession>A0A7L7KNU7</accession>
<proteinExistence type="inferred from homology"/>
<dbReference type="InterPro" id="IPR015946">
    <property type="entry name" value="KH_dom-like_a/b"/>
</dbReference>
<dbReference type="NCBIfam" id="TIGR00082">
    <property type="entry name" value="rbfA"/>
    <property type="match status" value="1"/>
</dbReference>
<organism evidence="3 4">
    <name type="scientific">Candidatus Xianfuyuplasma coldseepsis</name>
    <dbReference type="NCBI Taxonomy" id="2782163"/>
    <lineage>
        <taxon>Bacteria</taxon>
        <taxon>Bacillati</taxon>
        <taxon>Mycoplasmatota</taxon>
        <taxon>Mollicutes</taxon>
        <taxon>Candidatus Izemoplasmatales</taxon>
        <taxon>Candidatus Izemoplasmataceae</taxon>
        <taxon>Candidatus Xianfuyuplasma</taxon>
    </lineage>
</organism>
<comment type="subunit">
    <text evidence="2">Monomer. Binds 30S ribosomal subunits, but not 50S ribosomal subunits or 70S ribosomes.</text>
</comment>
<dbReference type="PANTHER" id="PTHR33515:SF1">
    <property type="entry name" value="RIBOSOME-BINDING FACTOR A, CHLOROPLASTIC-RELATED"/>
    <property type="match status" value="1"/>
</dbReference>
<dbReference type="GO" id="GO:0030490">
    <property type="term" value="P:maturation of SSU-rRNA"/>
    <property type="evidence" value="ECO:0007669"/>
    <property type="project" value="UniProtKB-UniRule"/>
</dbReference>
<sequence length="112" mass="13235">MSKLEHLQTTILRSLTDIYRREVKDDAIGFMTITEVRLTNDYSYLTIYYTILGKDEKKQAAHKALERSKGFVRSKLAQRVKMRKVPELMFKYDESLEYGNRIEQGLKNVLKK</sequence>
<gene>
    <name evidence="2 3" type="primary">rbfA</name>
    <name evidence="3" type="ORF">G4Z02_00925</name>
</gene>
<comment type="subcellular location">
    <subcellularLocation>
        <location evidence="2">Cytoplasm</location>
    </subcellularLocation>
</comment>
<evidence type="ECO:0000256" key="1">
    <source>
        <dbReference type="ARBA" id="ARBA00022517"/>
    </source>
</evidence>
<dbReference type="InterPro" id="IPR020053">
    <property type="entry name" value="Ribosome-bd_factorA_CS"/>
</dbReference>
<keyword evidence="2" id="KW-0963">Cytoplasm</keyword>
<dbReference type="KEGG" id="xcl:G4Z02_00925"/>
<dbReference type="RefSeq" id="WP_258877974.1">
    <property type="nucleotide sequence ID" value="NZ_CP048914.1"/>
</dbReference>
<dbReference type="GO" id="GO:0043024">
    <property type="term" value="F:ribosomal small subunit binding"/>
    <property type="evidence" value="ECO:0007669"/>
    <property type="project" value="TreeGrafter"/>
</dbReference>
<dbReference type="HAMAP" id="MF_00003">
    <property type="entry name" value="RbfA"/>
    <property type="match status" value="1"/>
</dbReference>
<keyword evidence="1 2" id="KW-0690">Ribosome biogenesis</keyword>
<dbReference type="InterPro" id="IPR023799">
    <property type="entry name" value="RbfA_dom_sf"/>
</dbReference>
<reference evidence="3 4" key="1">
    <citation type="submission" date="2020-02" db="EMBL/GenBank/DDBJ databases">
        <authorList>
            <person name="Zheng R.K."/>
            <person name="Sun C.M."/>
        </authorList>
    </citation>
    <scope>NUCLEOTIDE SEQUENCE [LARGE SCALE GENOMIC DNA]</scope>
    <source>
        <strain evidence="4">zrk13</strain>
    </source>
</reference>
<dbReference type="PROSITE" id="PS01319">
    <property type="entry name" value="RBFA"/>
    <property type="match status" value="1"/>
</dbReference>
<keyword evidence="4" id="KW-1185">Reference proteome</keyword>
<dbReference type="Gene3D" id="3.30.300.20">
    <property type="match status" value="1"/>
</dbReference>
<dbReference type="EMBL" id="CP048914">
    <property type="protein sequence ID" value="QMS84363.1"/>
    <property type="molecule type" value="Genomic_DNA"/>
</dbReference>
<dbReference type="Proteomes" id="UP000514720">
    <property type="component" value="Chromosome"/>
</dbReference>
<dbReference type="PANTHER" id="PTHR33515">
    <property type="entry name" value="RIBOSOME-BINDING FACTOR A, CHLOROPLASTIC-RELATED"/>
    <property type="match status" value="1"/>
</dbReference>
<dbReference type="InterPro" id="IPR000238">
    <property type="entry name" value="RbfA"/>
</dbReference>